<reference evidence="1 2" key="1">
    <citation type="submission" date="2017-10" db="EMBL/GenBank/DDBJ databases">
        <title>The draft genome sequence of Lewinella nigricans NBRC 102662.</title>
        <authorList>
            <person name="Wang K."/>
        </authorList>
    </citation>
    <scope>NUCLEOTIDE SEQUENCE [LARGE SCALE GENOMIC DNA]</scope>
    <source>
        <strain evidence="1 2">NBRC 102662</strain>
    </source>
</reference>
<comment type="caution">
    <text evidence="1">The sequence shown here is derived from an EMBL/GenBank/DDBJ whole genome shotgun (WGS) entry which is preliminary data.</text>
</comment>
<evidence type="ECO:0000313" key="1">
    <source>
        <dbReference type="EMBL" id="PHN00714.1"/>
    </source>
</evidence>
<evidence type="ECO:0000313" key="2">
    <source>
        <dbReference type="Proteomes" id="UP000223913"/>
    </source>
</evidence>
<dbReference type="Proteomes" id="UP000223913">
    <property type="component" value="Unassembled WGS sequence"/>
</dbReference>
<name>A0A2D0MWS5_FLAN2</name>
<sequence>MECIKYHFQPMAMYEDGTLDFKLIEEILPAIKGKPLYRKFGAFHAGTKKAHPGAKMLNINYNPEESGAELAEDLADTGHDQVVDPETGEPALREEYQYFLISLAKVFVDPEDELRIKISDNVRKQYLSNARTCMDTLVEMEMAAHARVRVDKPKRIKVPGRFRRKWEVAA</sequence>
<keyword evidence="2" id="KW-1185">Reference proteome</keyword>
<organism evidence="1 2">
    <name type="scientific">Flavilitoribacter nigricans (strain ATCC 23147 / DSM 23189 / NBRC 102662 / NCIMB 1420 / SS-2)</name>
    <name type="common">Lewinella nigricans</name>
    <dbReference type="NCBI Taxonomy" id="1122177"/>
    <lineage>
        <taxon>Bacteria</taxon>
        <taxon>Pseudomonadati</taxon>
        <taxon>Bacteroidota</taxon>
        <taxon>Saprospiria</taxon>
        <taxon>Saprospirales</taxon>
        <taxon>Lewinellaceae</taxon>
        <taxon>Flavilitoribacter</taxon>
    </lineage>
</organism>
<proteinExistence type="predicted"/>
<gene>
    <name evidence="1" type="ORF">CRP01_40740</name>
</gene>
<protein>
    <submittedName>
        <fullName evidence="1">Uncharacterized protein</fullName>
    </submittedName>
</protein>
<dbReference type="AlphaFoldDB" id="A0A2D0MWS5"/>
<dbReference type="RefSeq" id="WP_143473761.1">
    <property type="nucleotide sequence ID" value="NZ_PDUD01000079.1"/>
</dbReference>
<accession>A0A2D0MWS5</accession>
<dbReference type="EMBL" id="PDUD01000079">
    <property type="protein sequence ID" value="PHN00714.1"/>
    <property type="molecule type" value="Genomic_DNA"/>
</dbReference>